<accession>B5Y3L0</accession>
<comment type="similarity">
    <text evidence="1 4">Belongs to the terpene cyclase/mutase family.</text>
</comment>
<keyword evidence="8" id="KW-1185">Reference proteome</keyword>
<feature type="domain" description="Squalene cyclase C-terminal" evidence="5">
    <location>
        <begin position="325"/>
        <end position="681"/>
    </location>
</feature>
<dbReference type="SFLD" id="SFLDG01016">
    <property type="entry name" value="Prenyltransferase_Like_2"/>
    <property type="match status" value="1"/>
</dbReference>
<dbReference type="Pfam" id="PF13249">
    <property type="entry name" value="SQHop_cyclase_N"/>
    <property type="match status" value="1"/>
</dbReference>
<dbReference type="GeneID" id="7204630"/>
<evidence type="ECO:0000259" key="6">
    <source>
        <dbReference type="Pfam" id="PF13249"/>
    </source>
</evidence>
<dbReference type="KEGG" id="pti:PHATR_645"/>
<dbReference type="OrthoDB" id="21502at2759"/>
<evidence type="ECO:0000256" key="4">
    <source>
        <dbReference type="RuleBase" id="RU362003"/>
    </source>
</evidence>
<dbReference type="FunFam" id="1.50.10.20:FF:000002">
    <property type="entry name" value="Terpene cyclase/mutase family member"/>
    <property type="match status" value="1"/>
</dbReference>
<feature type="domain" description="Squalene cyclase N-terminal" evidence="6">
    <location>
        <begin position="6"/>
        <end position="314"/>
    </location>
</feature>
<dbReference type="EMBL" id="CP001141">
    <property type="protein sequence ID" value="ACI65148.1"/>
    <property type="molecule type" value="Genomic_DNA"/>
</dbReference>
<keyword evidence="7" id="KW-0436">Ligase</keyword>
<name>B5Y3L0_PHATC</name>
<evidence type="ECO:0000313" key="7">
    <source>
        <dbReference type="EMBL" id="ACI65148.1"/>
    </source>
</evidence>
<dbReference type="AlphaFoldDB" id="B5Y3L0"/>
<dbReference type="Proteomes" id="UP000000759">
    <property type="component" value="Chromosome 11"/>
</dbReference>
<dbReference type="STRING" id="556484.B5Y3L0"/>
<gene>
    <name evidence="7" type="ORF">PHATR_645</name>
</gene>
<dbReference type="GO" id="GO:0031559">
    <property type="term" value="F:oxidosqualene cyclase activity"/>
    <property type="evidence" value="ECO:0007669"/>
    <property type="project" value="UniProtKB-ARBA"/>
</dbReference>
<dbReference type="PANTHER" id="PTHR11764:SF20">
    <property type="entry name" value="LANOSTEROL SYNTHASE"/>
    <property type="match status" value="1"/>
</dbReference>
<dbReference type="InterPro" id="IPR032697">
    <property type="entry name" value="SQ_cyclase_N"/>
</dbReference>
<dbReference type="CDD" id="cd02892">
    <property type="entry name" value="SQCY_1"/>
    <property type="match status" value="1"/>
</dbReference>
<protein>
    <recommendedName>
        <fullName evidence="4">Terpene cyclase/mutase family member</fullName>
        <ecNumber evidence="4">5.4.99.-</ecNumber>
    </recommendedName>
</protein>
<dbReference type="EC" id="5.4.99.-" evidence="4"/>
<dbReference type="PANTHER" id="PTHR11764">
    <property type="entry name" value="TERPENE CYCLASE/MUTASE FAMILY MEMBER"/>
    <property type="match status" value="1"/>
</dbReference>
<dbReference type="SUPFAM" id="SSF48239">
    <property type="entry name" value="Terpenoid cyclases/Protein prenyltransferases"/>
    <property type="match status" value="2"/>
</dbReference>
<proteinExistence type="inferred from homology"/>
<dbReference type="GO" id="GO:0005811">
    <property type="term" value="C:lipid droplet"/>
    <property type="evidence" value="ECO:0007669"/>
    <property type="project" value="InterPro"/>
</dbReference>
<feature type="non-terminal residue" evidence="7">
    <location>
        <position position="682"/>
    </location>
</feature>
<dbReference type="InterPro" id="IPR018333">
    <property type="entry name" value="Squalene_cyclase"/>
</dbReference>
<evidence type="ECO:0000256" key="3">
    <source>
        <dbReference type="ARBA" id="ARBA00023235"/>
    </source>
</evidence>
<dbReference type="Gene3D" id="1.50.10.20">
    <property type="match status" value="2"/>
</dbReference>
<dbReference type="NCBIfam" id="TIGR01787">
    <property type="entry name" value="squalene_cyclas"/>
    <property type="match status" value="1"/>
</dbReference>
<organism evidence="7 8">
    <name type="scientific">Phaeodactylum tricornutum (strain CCAP 1055/1)</name>
    <dbReference type="NCBI Taxonomy" id="556484"/>
    <lineage>
        <taxon>Eukaryota</taxon>
        <taxon>Sar</taxon>
        <taxon>Stramenopiles</taxon>
        <taxon>Ochrophyta</taxon>
        <taxon>Bacillariophyta</taxon>
        <taxon>Bacillariophyceae</taxon>
        <taxon>Bacillariophycidae</taxon>
        <taxon>Naviculales</taxon>
        <taxon>Phaeodactylaceae</taxon>
        <taxon>Phaeodactylum</taxon>
    </lineage>
</organism>
<dbReference type="HOGENOM" id="CLU_009074_2_1_1"/>
<dbReference type="InterPro" id="IPR032696">
    <property type="entry name" value="SQ_cyclase_C"/>
</dbReference>
<keyword evidence="3 4" id="KW-0413">Isomerase</keyword>
<reference evidence="8" key="2">
    <citation type="submission" date="2008-08" db="EMBL/GenBank/DDBJ databases">
        <authorList>
            <consortium name="Diatom Consortium"/>
            <person name="Grigoriev I."/>
            <person name="Grimwood J."/>
            <person name="Kuo A."/>
            <person name="Otillar R.P."/>
            <person name="Salamov A."/>
            <person name="Detter J.C."/>
            <person name="Lindquist E."/>
            <person name="Shapiro H."/>
            <person name="Lucas S."/>
            <person name="Glavina del Rio T."/>
            <person name="Pitluck S."/>
            <person name="Rokhsar D."/>
            <person name="Bowler C."/>
        </authorList>
    </citation>
    <scope>GENOME REANNOTATION</scope>
    <source>
        <strain evidence="8">CCAP 1055/1</strain>
    </source>
</reference>
<evidence type="ECO:0000259" key="5">
    <source>
        <dbReference type="Pfam" id="PF13243"/>
    </source>
</evidence>
<dbReference type="PaxDb" id="2850-Phatr21046"/>
<dbReference type="InterPro" id="IPR008930">
    <property type="entry name" value="Terpenoid_cyclase/PrenylTrfase"/>
</dbReference>
<keyword evidence="2" id="KW-0677">Repeat</keyword>
<dbReference type="GO" id="GO:0016104">
    <property type="term" value="P:triterpenoid biosynthetic process"/>
    <property type="evidence" value="ECO:0007669"/>
    <property type="project" value="InterPro"/>
</dbReference>
<evidence type="ECO:0000256" key="2">
    <source>
        <dbReference type="ARBA" id="ARBA00022737"/>
    </source>
</evidence>
<evidence type="ECO:0000313" key="8">
    <source>
        <dbReference type="Proteomes" id="UP000000759"/>
    </source>
</evidence>
<feature type="non-terminal residue" evidence="7">
    <location>
        <position position="1"/>
    </location>
</feature>
<reference evidence="7 8" key="1">
    <citation type="journal article" date="2008" name="Nature">
        <title>The Phaeodactylum genome reveals the evolutionary history of diatom genomes.</title>
        <authorList>
            <person name="Bowler C."/>
            <person name="Allen A.E."/>
            <person name="Badger J.H."/>
            <person name="Grimwood J."/>
            <person name="Jabbari K."/>
            <person name="Kuo A."/>
            <person name="Maheswari U."/>
            <person name="Martens C."/>
            <person name="Maumus F."/>
            <person name="Otillar R.P."/>
            <person name="Rayko E."/>
            <person name="Salamov A."/>
            <person name="Vandepoele K."/>
            <person name="Beszteri B."/>
            <person name="Gruber A."/>
            <person name="Heijde M."/>
            <person name="Katinka M."/>
            <person name="Mock T."/>
            <person name="Valentin K."/>
            <person name="Verret F."/>
            <person name="Berges J.A."/>
            <person name="Brownlee C."/>
            <person name="Cadoret J.P."/>
            <person name="Chiovitti A."/>
            <person name="Choi C.J."/>
            <person name="Coesel S."/>
            <person name="De Martino A."/>
            <person name="Detter J.C."/>
            <person name="Durkin C."/>
            <person name="Falciatore A."/>
            <person name="Fournet J."/>
            <person name="Haruta M."/>
            <person name="Huysman M.J."/>
            <person name="Jenkins B.D."/>
            <person name="Jiroutova K."/>
            <person name="Jorgensen R.E."/>
            <person name="Joubert Y."/>
            <person name="Kaplan A."/>
            <person name="Kroger N."/>
            <person name="Kroth P.G."/>
            <person name="La Roche J."/>
            <person name="Lindquist E."/>
            <person name="Lommer M."/>
            <person name="Martin-Jezequel V."/>
            <person name="Lopez P.J."/>
            <person name="Lucas S."/>
            <person name="Mangogna M."/>
            <person name="McGinnis K."/>
            <person name="Medlin L.K."/>
            <person name="Montsant A."/>
            <person name="Oudot-Le Secq M.P."/>
            <person name="Napoli C."/>
            <person name="Obornik M."/>
            <person name="Parker M.S."/>
            <person name="Petit J.L."/>
            <person name="Porcel B.M."/>
            <person name="Poulsen N."/>
            <person name="Robison M."/>
            <person name="Rychlewski L."/>
            <person name="Rynearson T.A."/>
            <person name="Schmutz J."/>
            <person name="Shapiro H."/>
            <person name="Siaut M."/>
            <person name="Stanley M."/>
            <person name="Sussman M.R."/>
            <person name="Taylor A.R."/>
            <person name="Vardi A."/>
            <person name="von Dassow P."/>
            <person name="Vyverman W."/>
            <person name="Willis A."/>
            <person name="Wyrwicz L.S."/>
            <person name="Rokhsar D.S."/>
            <person name="Weissenbach J."/>
            <person name="Armbrust E.V."/>
            <person name="Green B.R."/>
            <person name="Van de Peer Y."/>
            <person name="Grigoriev I.V."/>
        </authorList>
    </citation>
    <scope>NUCLEOTIDE SEQUENCE [LARGE SCALE GENOMIC DNA]</scope>
    <source>
        <strain evidence="7 8">CCAP 1055/1</strain>
    </source>
</reference>
<dbReference type="GO" id="GO:0016874">
    <property type="term" value="F:ligase activity"/>
    <property type="evidence" value="ECO:0007669"/>
    <property type="project" value="UniProtKB-KW"/>
</dbReference>
<dbReference type="eggNOG" id="KOG0497">
    <property type="taxonomic scope" value="Eukaryota"/>
</dbReference>
<dbReference type="RefSeq" id="XP_002185678.1">
    <property type="nucleotide sequence ID" value="XM_002185642.1"/>
</dbReference>
<dbReference type="Pfam" id="PF13243">
    <property type="entry name" value="SQHop_cyclase_C"/>
    <property type="match status" value="1"/>
</dbReference>
<evidence type="ECO:0000256" key="1">
    <source>
        <dbReference type="ARBA" id="ARBA00009755"/>
    </source>
</evidence>
<dbReference type="InParanoid" id="B5Y3L0"/>
<sequence length="682" mass="77383">LDEAIRKATHFYSMLQTSDGHFSGDYGGPHFLMPGLIVVWYVMGQPSLMLNPAQTALMKHYLIVHQQADGGWGTHVESPSTMFGTTLSYVALRLLGMDAEEPVCQRGRAFIREQGGAVMTSSWAKLYLCILGCMEWDGHNSVPPELWLLPNWFPFHPSRMWCHARMVYLPMGYVYGARLKYDKAEEDPLVQALRRELYCEPYNSIEWMQTRHMVAPMDNYSPVAWMMKTVQNGLARYETWPMLQPFKNDVRKLGLAFCVDYMAAEDLQTNFIDIGPVNKVLNMLSAFHHAGNDLHHSTVMNHMIRVQDYLWVAEDGMKMKGYNGSQCWDTSFAIQAVFEAGLLDDFPELSNKVWTYLERCQILSTEVSQASPAFKYEAALYRRKFYRHISEGGWPFSTSAHGWPISDCTGEGLKGVLCMLKAKSVREGLEDGSLREISEVRLQKAANILLSYQNEDGGFPTYENNRGFGFYESLNPSEVFGDIMIDYSYVECSMASLTALADFHEDYPDHRTEEIVHAIEKGRDFLKDLQREDGSWYGSWACCFCYGSWFGIEGLVKCGEPVSSEFIAKACKFLLQHQRSNGGWGEDFTSCYDKEYAANGMEAYGDDGSGVVNTSWALMALSTAKCNDIEAIKRGVQYLMKRQLPCGDWPQEGVAGVFNRACGITYTAYRNIFPIWALGRCR</sequence>